<evidence type="ECO:0000313" key="3">
    <source>
        <dbReference type="Proteomes" id="UP001596101"/>
    </source>
</evidence>
<evidence type="ECO:0000313" key="2">
    <source>
        <dbReference type="EMBL" id="MFC5479129.1"/>
    </source>
</evidence>
<sequence length="140" mass="14190">MSAKYLIPALLVSLVAGSASAAPASADPVRARVVAELEQAKQSGNYPPSEADYVYPNWVKIANPAGVVMTDGHLDNEGVQNVAARGADTATPVALMSDGHPELENRASAPAARPAAVAKPAVALMTDASQGTVKGGDSVQ</sequence>
<dbReference type="Pfam" id="PF13663">
    <property type="entry name" value="DUF4148"/>
    <property type="match status" value="1"/>
</dbReference>
<accession>A0ABW0MLK5</accession>
<keyword evidence="1" id="KW-0732">Signal</keyword>
<dbReference type="InterPro" id="IPR025421">
    <property type="entry name" value="DUF4148"/>
</dbReference>
<protein>
    <submittedName>
        <fullName evidence="2">DUF4148 domain-containing protein</fullName>
    </submittedName>
</protein>
<reference evidence="3" key="1">
    <citation type="journal article" date="2019" name="Int. J. Syst. Evol. Microbiol.">
        <title>The Global Catalogue of Microorganisms (GCM) 10K type strain sequencing project: providing services to taxonomists for standard genome sequencing and annotation.</title>
        <authorList>
            <consortium name="The Broad Institute Genomics Platform"/>
            <consortium name="The Broad Institute Genome Sequencing Center for Infectious Disease"/>
            <person name="Wu L."/>
            <person name="Ma J."/>
        </authorList>
    </citation>
    <scope>NUCLEOTIDE SEQUENCE [LARGE SCALE GENOMIC DNA]</scope>
    <source>
        <strain evidence="3">CCUG 43111</strain>
    </source>
</reference>
<gene>
    <name evidence="2" type="ORF">ACFPQ5_13050</name>
</gene>
<name>A0ABW0MLK5_9BURK</name>
<organism evidence="2 3">
    <name type="scientific">Massilia suwonensis</name>
    <dbReference type="NCBI Taxonomy" id="648895"/>
    <lineage>
        <taxon>Bacteria</taxon>
        <taxon>Pseudomonadati</taxon>
        <taxon>Pseudomonadota</taxon>
        <taxon>Betaproteobacteria</taxon>
        <taxon>Burkholderiales</taxon>
        <taxon>Oxalobacteraceae</taxon>
        <taxon>Telluria group</taxon>
        <taxon>Massilia</taxon>
    </lineage>
</organism>
<dbReference type="RefSeq" id="WP_379756068.1">
    <property type="nucleotide sequence ID" value="NZ_JBHSMR010000013.1"/>
</dbReference>
<dbReference type="EMBL" id="JBHSMR010000013">
    <property type="protein sequence ID" value="MFC5479129.1"/>
    <property type="molecule type" value="Genomic_DNA"/>
</dbReference>
<keyword evidence="3" id="KW-1185">Reference proteome</keyword>
<feature type="chain" id="PRO_5046439079" evidence="1">
    <location>
        <begin position="22"/>
        <end position="140"/>
    </location>
</feature>
<feature type="signal peptide" evidence="1">
    <location>
        <begin position="1"/>
        <end position="21"/>
    </location>
</feature>
<dbReference type="Proteomes" id="UP001596101">
    <property type="component" value="Unassembled WGS sequence"/>
</dbReference>
<proteinExistence type="predicted"/>
<comment type="caution">
    <text evidence="2">The sequence shown here is derived from an EMBL/GenBank/DDBJ whole genome shotgun (WGS) entry which is preliminary data.</text>
</comment>
<evidence type="ECO:0000256" key="1">
    <source>
        <dbReference type="SAM" id="SignalP"/>
    </source>
</evidence>